<keyword evidence="3" id="KW-1185">Reference proteome</keyword>
<feature type="compositionally biased region" description="Polar residues" evidence="1">
    <location>
        <begin position="49"/>
        <end position="65"/>
    </location>
</feature>
<feature type="region of interest" description="Disordered" evidence="1">
    <location>
        <begin position="376"/>
        <end position="402"/>
    </location>
</feature>
<feature type="compositionally biased region" description="Polar residues" evidence="1">
    <location>
        <begin position="29"/>
        <end position="42"/>
    </location>
</feature>
<evidence type="ECO:0000256" key="1">
    <source>
        <dbReference type="SAM" id="MobiDB-lite"/>
    </source>
</evidence>
<dbReference type="Proteomes" id="UP001209540">
    <property type="component" value="Unassembled WGS sequence"/>
</dbReference>
<sequence>MAKNNSKGQDSKNSSASPKKTAWRGINLKQKSPSRPASVNSQESRKSTHTITSIEKSTEVSSPLSTEFEVSSPTSTEQQQSSSVEVDAIEKDTNKKATTTTKKTAKSTSIIGDIVSSSPAPAKTATSNTATITTTTTETTSTVAETQKEDAKEEDDGASTPRAGSRRSSFSALDSASEVFEDAFDDHDDYFDDDVPTFDEQSTEKDQIDSALSALSNKNTNDEEHDNVTREEERREKRRATVDEVEGLQISEASSHSPIQAKQEKQLPKDVDNSSENILKKEATSSAIASTFTAAEEAAAAAAAFADGGDNVPTVTTSEESGLEEEPIKMAQPTVLRDNDVTQGNAQLVKETQEHETLLYQEKKEDLAINDITSTVTTDIPLTEPKEPERQSSSNGQQQINGHSNITSVCHEQEEYNHRVVDVLADLENSVSNLQQRYEFPTVNIDTARGGGTSEKSPVEHADSGVFDAKSSEEKSEPTRNTSFSDSVDRKELEMDQHDHLGNLLPAMEDAARETMAAHDRIKVNVDNVNITPEDQSRAARSHEFEHPIEDPIDLDMFRDNVISIPTIDPKSIPINYLSPREQEEADEPVREGMRNLFDNKFMKAKNAFQSKANVEPLYALGLGAMAFIKAMMTYQGTDVDVAMSTLASAYTIAKAQIDNTAFKKPLKEAVSQYFSSMLNRNGSSNLPSNPAPITRTNSDGQPKELPTFLPNSILRAHVIKAECCLLMSILQLSQESVVSYLKCGLNLRRAYNSYSIVWQEYKRMGQNFTKYMDRDTVSAIQFGIGAVHLILSSMPQKILKIFSTLGWQSDKQLGFALLKLCLEGRGIRSPLASLT</sequence>
<feature type="compositionally biased region" description="Low complexity" evidence="1">
    <location>
        <begin position="391"/>
        <end position="402"/>
    </location>
</feature>
<feature type="compositionally biased region" description="Polar residues" evidence="1">
    <location>
        <begin position="1"/>
        <end position="18"/>
    </location>
</feature>
<dbReference type="Pfam" id="PF10300">
    <property type="entry name" value="Iml2-TPR_39"/>
    <property type="match status" value="1"/>
</dbReference>
<proteinExistence type="predicted"/>
<protein>
    <submittedName>
        <fullName evidence="2">Uncharacterized protein</fullName>
    </submittedName>
</protein>
<feature type="compositionally biased region" description="Low complexity" evidence="1">
    <location>
        <begin position="116"/>
        <end position="145"/>
    </location>
</feature>
<evidence type="ECO:0000313" key="3">
    <source>
        <dbReference type="Proteomes" id="UP001209540"/>
    </source>
</evidence>
<comment type="caution">
    <text evidence="2">The sequence shown here is derived from an EMBL/GenBank/DDBJ whole genome shotgun (WGS) entry which is preliminary data.</text>
</comment>
<dbReference type="InterPro" id="IPR019412">
    <property type="entry name" value="IML2/TPR_39"/>
</dbReference>
<gene>
    <name evidence="2" type="ORF">BDA99DRAFT_30074</name>
</gene>
<feature type="compositionally biased region" description="Basic and acidic residues" evidence="1">
    <location>
        <begin position="262"/>
        <end position="278"/>
    </location>
</feature>
<dbReference type="PANTHER" id="PTHR31859">
    <property type="entry name" value="TETRATRICOPEPTIDE REPEAT PROTEIN 39 FAMILY MEMBER"/>
    <property type="match status" value="1"/>
</dbReference>
<dbReference type="AlphaFoldDB" id="A0AAD5K2T9"/>
<feature type="region of interest" description="Disordered" evidence="1">
    <location>
        <begin position="445"/>
        <end position="491"/>
    </location>
</feature>
<feature type="compositionally biased region" description="Basic and acidic residues" evidence="1">
    <location>
        <begin position="220"/>
        <end position="242"/>
    </location>
</feature>
<feature type="compositionally biased region" description="Low complexity" evidence="1">
    <location>
        <begin position="96"/>
        <end position="109"/>
    </location>
</feature>
<reference evidence="2" key="2">
    <citation type="submission" date="2023-02" db="EMBL/GenBank/DDBJ databases">
        <authorList>
            <consortium name="DOE Joint Genome Institute"/>
            <person name="Mondo S.J."/>
            <person name="Chang Y."/>
            <person name="Wang Y."/>
            <person name="Ahrendt S."/>
            <person name="Andreopoulos W."/>
            <person name="Barry K."/>
            <person name="Beard J."/>
            <person name="Benny G.L."/>
            <person name="Blankenship S."/>
            <person name="Bonito G."/>
            <person name="Cuomo C."/>
            <person name="Desiro A."/>
            <person name="Gervers K.A."/>
            <person name="Hundley H."/>
            <person name="Kuo A."/>
            <person name="LaButti K."/>
            <person name="Lang B.F."/>
            <person name="Lipzen A."/>
            <person name="O'Donnell K."/>
            <person name="Pangilinan J."/>
            <person name="Reynolds N."/>
            <person name="Sandor L."/>
            <person name="Smith M.W."/>
            <person name="Tsang A."/>
            <person name="Grigoriev I.V."/>
            <person name="Stajich J.E."/>
            <person name="Spatafora J.W."/>
        </authorList>
    </citation>
    <scope>NUCLEOTIDE SEQUENCE</scope>
    <source>
        <strain evidence="2">RSA 2281</strain>
    </source>
</reference>
<dbReference type="PANTHER" id="PTHR31859:SF1">
    <property type="entry name" value="TETRATRICOPEPTIDE REPEAT PROTEIN 39C"/>
    <property type="match status" value="1"/>
</dbReference>
<feature type="region of interest" description="Disordered" evidence="1">
    <location>
        <begin position="683"/>
        <end position="702"/>
    </location>
</feature>
<name>A0AAD5K2T9_9FUNG</name>
<organism evidence="2 3">
    <name type="scientific">Phascolomyces articulosus</name>
    <dbReference type="NCBI Taxonomy" id="60185"/>
    <lineage>
        <taxon>Eukaryota</taxon>
        <taxon>Fungi</taxon>
        <taxon>Fungi incertae sedis</taxon>
        <taxon>Mucoromycota</taxon>
        <taxon>Mucoromycotina</taxon>
        <taxon>Mucoromycetes</taxon>
        <taxon>Mucorales</taxon>
        <taxon>Lichtheimiaceae</taxon>
        <taxon>Phascolomyces</taxon>
    </lineage>
</organism>
<dbReference type="EMBL" id="JAIXMP010000010">
    <property type="protein sequence ID" value="KAI9266683.1"/>
    <property type="molecule type" value="Genomic_DNA"/>
</dbReference>
<evidence type="ECO:0000313" key="2">
    <source>
        <dbReference type="EMBL" id="KAI9266683.1"/>
    </source>
</evidence>
<feature type="region of interest" description="Disordered" evidence="1">
    <location>
        <begin position="1"/>
        <end position="278"/>
    </location>
</feature>
<feature type="region of interest" description="Disordered" evidence="1">
    <location>
        <begin position="305"/>
        <end position="340"/>
    </location>
</feature>
<feature type="compositionally biased region" description="Polar residues" evidence="1">
    <location>
        <begin position="251"/>
        <end position="260"/>
    </location>
</feature>
<reference evidence="2" key="1">
    <citation type="journal article" date="2022" name="IScience">
        <title>Evolution of zygomycete secretomes and the origins of terrestrial fungal ecologies.</title>
        <authorList>
            <person name="Chang Y."/>
            <person name="Wang Y."/>
            <person name="Mondo S."/>
            <person name="Ahrendt S."/>
            <person name="Andreopoulos W."/>
            <person name="Barry K."/>
            <person name="Beard J."/>
            <person name="Benny G.L."/>
            <person name="Blankenship S."/>
            <person name="Bonito G."/>
            <person name="Cuomo C."/>
            <person name="Desiro A."/>
            <person name="Gervers K.A."/>
            <person name="Hundley H."/>
            <person name="Kuo A."/>
            <person name="LaButti K."/>
            <person name="Lang B.F."/>
            <person name="Lipzen A."/>
            <person name="O'Donnell K."/>
            <person name="Pangilinan J."/>
            <person name="Reynolds N."/>
            <person name="Sandor L."/>
            <person name="Smith M.E."/>
            <person name="Tsang A."/>
            <person name="Grigoriev I.V."/>
            <person name="Stajich J.E."/>
            <person name="Spatafora J.W."/>
        </authorList>
    </citation>
    <scope>NUCLEOTIDE SEQUENCE</scope>
    <source>
        <strain evidence="2">RSA 2281</strain>
    </source>
</reference>
<feature type="compositionally biased region" description="Low complexity" evidence="1">
    <location>
        <begin position="69"/>
        <end position="86"/>
    </location>
</feature>
<feature type="compositionally biased region" description="Acidic residues" evidence="1">
    <location>
        <begin position="179"/>
        <end position="197"/>
    </location>
</feature>
<accession>A0AAD5K2T9</accession>